<evidence type="ECO:0000256" key="7">
    <source>
        <dbReference type="SAM" id="MobiDB-lite"/>
    </source>
</evidence>
<evidence type="ECO:0000256" key="5">
    <source>
        <dbReference type="ARBA" id="ARBA00023163"/>
    </source>
</evidence>
<evidence type="ECO:0000256" key="2">
    <source>
        <dbReference type="ARBA" id="ARBA00022833"/>
    </source>
</evidence>
<dbReference type="SMART" id="SM00906">
    <property type="entry name" value="Fungal_trans"/>
    <property type="match status" value="1"/>
</dbReference>
<dbReference type="EMBL" id="NAJP01000291">
    <property type="protein sequence ID" value="TKA22368.1"/>
    <property type="molecule type" value="Genomic_DNA"/>
</dbReference>
<evidence type="ECO:0000313" key="10">
    <source>
        <dbReference type="EMBL" id="TKA22368.1"/>
    </source>
</evidence>
<sequence>MRCDGQCPCGLSDLSCSYDNGGRITSTEYIQSLEQKVGRLEEMLSSSSGSQSQSQTNRTEDSESPPSSVEEGEARQDDMIETIVGADERHLNGTPSDRNENATQEPIDLVRDPGDYGGLSLLRRVHKLCKHVSGMKLDGDIDLPNDDLSASFEVAPPDTDPSISWETFALLPSRESVTKAIDIVVDEATCNMHFLTRANLQQTADEVFEDMETESTAHARRPLALIYAVVALRRLSYPIGQSAKGAKQTTTLNGLRYFRACRALLDPASCRDLISLQTLLCLILYTNGASMLSTCYSYICMAVAASLQMGLFTELSRQDLAEEKSTRRMMFSVLSIYDTFVTLALGLPRTLRDIDPQRSLPIADKPTDIRSPLYGT</sequence>
<dbReference type="GO" id="GO:0006351">
    <property type="term" value="P:DNA-templated transcription"/>
    <property type="evidence" value="ECO:0007669"/>
    <property type="project" value="InterPro"/>
</dbReference>
<dbReference type="GO" id="GO:0008270">
    <property type="term" value="F:zinc ion binding"/>
    <property type="evidence" value="ECO:0007669"/>
    <property type="project" value="InterPro"/>
</dbReference>
<dbReference type="GO" id="GO:0043565">
    <property type="term" value="F:sequence-specific DNA binding"/>
    <property type="evidence" value="ECO:0007669"/>
    <property type="project" value="TreeGrafter"/>
</dbReference>
<dbReference type="STRING" id="329885.A0A4U0TKP5"/>
<evidence type="ECO:0000259" key="8">
    <source>
        <dbReference type="SMART" id="SM00906"/>
    </source>
</evidence>
<reference evidence="9 11" key="1">
    <citation type="submission" date="2017-03" db="EMBL/GenBank/DDBJ databases">
        <title>Genomes of endolithic fungi from Antarctica.</title>
        <authorList>
            <person name="Coleine C."/>
            <person name="Masonjones S."/>
            <person name="Stajich J.E."/>
        </authorList>
    </citation>
    <scope>NUCLEOTIDE SEQUENCE [LARGE SCALE GENOMIC DNA]</scope>
    <source>
        <strain evidence="9 11">CCFEE 5311</strain>
    </source>
</reference>
<dbReference type="CDD" id="cd12148">
    <property type="entry name" value="fungal_TF_MHR"/>
    <property type="match status" value="1"/>
</dbReference>
<comment type="caution">
    <text evidence="9">The sequence shown here is derived from an EMBL/GenBank/DDBJ whole genome shotgun (WGS) entry which is preliminary data.</text>
</comment>
<evidence type="ECO:0000256" key="3">
    <source>
        <dbReference type="ARBA" id="ARBA00023015"/>
    </source>
</evidence>
<dbReference type="AlphaFoldDB" id="A0A4U0TKP5"/>
<dbReference type="Pfam" id="PF04082">
    <property type="entry name" value="Fungal_trans"/>
    <property type="match status" value="1"/>
</dbReference>
<dbReference type="InterPro" id="IPR051711">
    <property type="entry name" value="Stress_Response_Reg"/>
</dbReference>
<feature type="region of interest" description="Disordered" evidence="7">
    <location>
        <begin position="89"/>
        <end position="111"/>
    </location>
</feature>
<proteinExistence type="predicted"/>
<accession>A0A4U0TKP5</accession>
<evidence type="ECO:0000313" key="9">
    <source>
        <dbReference type="EMBL" id="TKA22367.1"/>
    </source>
</evidence>
<dbReference type="EMBL" id="NAJP01000292">
    <property type="protein sequence ID" value="TKA22367.1"/>
    <property type="molecule type" value="Genomic_DNA"/>
</dbReference>
<feature type="domain" description="Xylanolytic transcriptional activator regulatory" evidence="8">
    <location>
        <begin position="295"/>
        <end position="367"/>
    </location>
</feature>
<dbReference type="PANTHER" id="PTHR47540">
    <property type="entry name" value="THIAMINE REPRESSIBLE GENES REGULATORY PROTEIN THI5"/>
    <property type="match status" value="1"/>
</dbReference>
<evidence type="ECO:0000256" key="1">
    <source>
        <dbReference type="ARBA" id="ARBA00004123"/>
    </source>
</evidence>
<gene>
    <name evidence="9" type="ORF">B0A54_18092</name>
    <name evidence="10" type="ORF">B0A54_18093</name>
</gene>
<evidence type="ECO:0000313" key="11">
    <source>
        <dbReference type="Proteomes" id="UP000310066"/>
    </source>
</evidence>
<dbReference type="InterPro" id="IPR007219">
    <property type="entry name" value="XnlR_reg_dom"/>
</dbReference>
<dbReference type="GO" id="GO:0005634">
    <property type="term" value="C:nucleus"/>
    <property type="evidence" value="ECO:0007669"/>
    <property type="project" value="UniProtKB-SubCell"/>
</dbReference>
<feature type="region of interest" description="Disordered" evidence="7">
    <location>
        <begin position="40"/>
        <end position="75"/>
    </location>
</feature>
<comment type="subcellular location">
    <subcellularLocation>
        <location evidence="1">Nucleus</location>
    </subcellularLocation>
</comment>
<protein>
    <recommendedName>
        <fullName evidence="8">Xylanolytic transcriptional activator regulatory domain-containing protein</fullName>
    </recommendedName>
</protein>
<evidence type="ECO:0000256" key="6">
    <source>
        <dbReference type="ARBA" id="ARBA00023242"/>
    </source>
</evidence>
<feature type="compositionally biased region" description="Polar residues" evidence="7">
    <location>
        <begin position="93"/>
        <end position="104"/>
    </location>
</feature>
<keyword evidence="4" id="KW-0238">DNA-binding</keyword>
<dbReference type="GO" id="GO:0045944">
    <property type="term" value="P:positive regulation of transcription by RNA polymerase II"/>
    <property type="evidence" value="ECO:0007669"/>
    <property type="project" value="TreeGrafter"/>
</dbReference>
<evidence type="ECO:0000256" key="4">
    <source>
        <dbReference type="ARBA" id="ARBA00023125"/>
    </source>
</evidence>
<dbReference type="Proteomes" id="UP000310066">
    <property type="component" value="Unassembled WGS sequence"/>
</dbReference>
<organism evidence="9 11">
    <name type="scientific">Friedmanniomyces endolithicus</name>
    <dbReference type="NCBI Taxonomy" id="329885"/>
    <lineage>
        <taxon>Eukaryota</taxon>
        <taxon>Fungi</taxon>
        <taxon>Dikarya</taxon>
        <taxon>Ascomycota</taxon>
        <taxon>Pezizomycotina</taxon>
        <taxon>Dothideomycetes</taxon>
        <taxon>Dothideomycetidae</taxon>
        <taxon>Mycosphaerellales</taxon>
        <taxon>Teratosphaeriaceae</taxon>
        <taxon>Friedmanniomyces</taxon>
    </lineage>
</organism>
<feature type="compositionally biased region" description="Low complexity" evidence="7">
    <location>
        <begin position="45"/>
        <end position="55"/>
    </location>
</feature>
<keyword evidence="6" id="KW-0539">Nucleus</keyword>
<keyword evidence="3" id="KW-0805">Transcription regulation</keyword>
<dbReference type="PANTHER" id="PTHR47540:SF1">
    <property type="entry name" value="ACTIVATOR OF STRESS GENES 1-RELATED"/>
    <property type="match status" value="1"/>
</dbReference>
<name>A0A4U0TKP5_9PEZI</name>
<dbReference type="OrthoDB" id="2579025at2759"/>
<keyword evidence="5" id="KW-0804">Transcription</keyword>
<keyword evidence="2" id="KW-0862">Zinc</keyword>